<dbReference type="Proteomes" id="UP000494040">
    <property type="component" value="Unassembled WGS sequence"/>
</dbReference>
<keyword evidence="5 6" id="KW-0472">Membrane</keyword>
<protein>
    <recommendedName>
        <fullName evidence="10">Zinc transporter</fullName>
    </recommendedName>
</protein>
<dbReference type="GO" id="GO:0005385">
    <property type="term" value="F:zinc ion transmembrane transporter activity"/>
    <property type="evidence" value="ECO:0007669"/>
    <property type="project" value="TreeGrafter"/>
</dbReference>
<reference evidence="8" key="1">
    <citation type="submission" date="2022-01" db="UniProtKB">
        <authorList>
            <consortium name="EnsemblMetazoa"/>
        </authorList>
    </citation>
    <scope>IDENTIFICATION</scope>
</reference>
<feature type="transmembrane region" description="Helical" evidence="6">
    <location>
        <begin position="307"/>
        <end position="326"/>
    </location>
</feature>
<dbReference type="GeneID" id="106670214"/>
<dbReference type="EnsemblMetazoa" id="XM_014400326.2">
    <property type="protein sequence ID" value="XP_014255812.1"/>
    <property type="gene ID" value="LOC106670214"/>
</dbReference>
<dbReference type="InterPro" id="IPR050799">
    <property type="entry name" value="ZIP_Transporter"/>
</dbReference>
<evidence type="ECO:0000256" key="7">
    <source>
        <dbReference type="SAM" id="SignalP"/>
    </source>
</evidence>
<evidence type="ECO:0000313" key="9">
    <source>
        <dbReference type="Proteomes" id="UP000494040"/>
    </source>
</evidence>
<keyword evidence="3 6" id="KW-0812">Transmembrane</keyword>
<dbReference type="PANTHER" id="PTHR12191">
    <property type="entry name" value="SOLUTE CARRIER FAMILY 39"/>
    <property type="match status" value="1"/>
</dbReference>
<proteinExistence type="inferred from homology"/>
<dbReference type="Pfam" id="PF02535">
    <property type="entry name" value="Zip"/>
    <property type="match status" value="1"/>
</dbReference>
<dbReference type="GO" id="GO:0140410">
    <property type="term" value="F:monoatomic cation:bicarbonate symporter activity"/>
    <property type="evidence" value="ECO:0007669"/>
    <property type="project" value="TreeGrafter"/>
</dbReference>
<feature type="transmembrane region" description="Helical" evidence="6">
    <location>
        <begin position="111"/>
        <end position="136"/>
    </location>
</feature>
<organism evidence="8 9">
    <name type="scientific">Cimex lectularius</name>
    <name type="common">Bed bug</name>
    <name type="synonym">Acanthia lectularia</name>
    <dbReference type="NCBI Taxonomy" id="79782"/>
    <lineage>
        <taxon>Eukaryota</taxon>
        <taxon>Metazoa</taxon>
        <taxon>Ecdysozoa</taxon>
        <taxon>Arthropoda</taxon>
        <taxon>Hexapoda</taxon>
        <taxon>Insecta</taxon>
        <taxon>Pterygota</taxon>
        <taxon>Neoptera</taxon>
        <taxon>Paraneoptera</taxon>
        <taxon>Hemiptera</taxon>
        <taxon>Heteroptera</taxon>
        <taxon>Panheteroptera</taxon>
        <taxon>Cimicomorpha</taxon>
        <taxon>Cimicidae</taxon>
        <taxon>Cimex</taxon>
    </lineage>
</organism>
<feature type="transmembrane region" description="Helical" evidence="6">
    <location>
        <begin position="80"/>
        <end position="104"/>
    </location>
</feature>
<evidence type="ECO:0000256" key="3">
    <source>
        <dbReference type="ARBA" id="ARBA00022692"/>
    </source>
</evidence>
<feature type="transmembrane region" description="Helical" evidence="6">
    <location>
        <begin position="346"/>
        <end position="367"/>
    </location>
</feature>
<feature type="chain" id="PRO_5035208321" description="Zinc transporter" evidence="7">
    <location>
        <begin position="21"/>
        <end position="377"/>
    </location>
</feature>
<dbReference type="OrthoDB" id="200954at2759"/>
<evidence type="ECO:0000256" key="5">
    <source>
        <dbReference type="ARBA" id="ARBA00023136"/>
    </source>
</evidence>
<evidence type="ECO:0000256" key="2">
    <source>
        <dbReference type="ARBA" id="ARBA00006939"/>
    </source>
</evidence>
<dbReference type="GO" id="GO:0005886">
    <property type="term" value="C:plasma membrane"/>
    <property type="evidence" value="ECO:0007669"/>
    <property type="project" value="TreeGrafter"/>
</dbReference>
<evidence type="ECO:0000256" key="6">
    <source>
        <dbReference type="SAM" id="Phobius"/>
    </source>
</evidence>
<accession>A0A8I6S2A0</accession>
<comment type="subcellular location">
    <subcellularLocation>
        <location evidence="1">Membrane</location>
        <topology evidence="1">Multi-pass membrane protein</topology>
    </subcellularLocation>
</comment>
<dbReference type="GO" id="GO:0030003">
    <property type="term" value="P:intracellular monoatomic cation homeostasis"/>
    <property type="evidence" value="ECO:0007669"/>
    <property type="project" value="TreeGrafter"/>
</dbReference>
<dbReference type="RefSeq" id="XP_014255812.1">
    <property type="nucleotide sequence ID" value="XM_014400326.2"/>
</dbReference>
<feature type="transmembrane region" description="Helical" evidence="6">
    <location>
        <begin position="281"/>
        <end position="301"/>
    </location>
</feature>
<feature type="signal peptide" evidence="7">
    <location>
        <begin position="1"/>
        <end position="20"/>
    </location>
</feature>
<keyword evidence="9" id="KW-1185">Reference proteome</keyword>
<keyword evidence="7" id="KW-0732">Signal</keyword>
<keyword evidence="4 6" id="KW-1133">Transmembrane helix</keyword>
<sequence length="377" mass="40925">MVTGGFFAFAALHFAAATWAVEVPAGLGPCISDVNSNDPCVHGRNCSGNQNESSVMTITMPADEQKSVQEKVAMDKPTQFEVWCMGLVSVGIVSLSGLTGAALFPIINSPLYGHVMTALIGLAVGSLTSTALFQLIPEAFQLSTLVDRDQYLKTALFGWLSIWGIFVVESLSKIILIKQKKQDVIVKSINEDDESAMLKENHLHLHEMAKPKRPVAGVAWMIIFGDGIHNFIDGVTIGAGYSQSIPTGLGLSIAIACEEYPHELGDFAILLKAGMSFSKAIIFNFLSACTAFVGLVLGIVLGELEEAHYIFAFAGGVFLYVSLTHLIPELKEMQKMKLKKGRNDTLVFFCLQNIGMITGSCIIYLVTKYNEKLTNLF</sequence>
<dbReference type="InterPro" id="IPR003689">
    <property type="entry name" value="ZIP"/>
</dbReference>
<evidence type="ECO:0000256" key="4">
    <source>
        <dbReference type="ARBA" id="ARBA00022989"/>
    </source>
</evidence>
<comment type="similarity">
    <text evidence="2">Belongs to the ZIP transporter (TC 2.A.5) family.</text>
</comment>
<name>A0A8I6S2A0_CIMLE</name>
<evidence type="ECO:0000256" key="1">
    <source>
        <dbReference type="ARBA" id="ARBA00004141"/>
    </source>
</evidence>
<dbReference type="PANTHER" id="PTHR12191:SF37">
    <property type="entry name" value="ZINC TRANSPORTER FOI"/>
    <property type="match status" value="1"/>
</dbReference>
<dbReference type="AlphaFoldDB" id="A0A8I6S2A0"/>
<dbReference type="OMA" id="ITMFAGE"/>
<evidence type="ECO:0000313" key="8">
    <source>
        <dbReference type="EnsemblMetazoa" id="XP_014255812.1"/>
    </source>
</evidence>
<dbReference type="KEGG" id="clec:106670214"/>
<dbReference type="GO" id="GO:0071578">
    <property type="term" value="P:zinc ion import across plasma membrane"/>
    <property type="evidence" value="ECO:0007669"/>
    <property type="project" value="TreeGrafter"/>
</dbReference>
<feature type="transmembrane region" description="Helical" evidence="6">
    <location>
        <begin position="156"/>
        <end position="177"/>
    </location>
</feature>
<evidence type="ECO:0008006" key="10">
    <source>
        <dbReference type="Google" id="ProtNLM"/>
    </source>
</evidence>